<evidence type="ECO:0000313" key="2">
    <source>
        <dbReference type="Proteomes" id="UP001497744"/>
    </source>
</evidence>
<reference evidence="1 2" key="1">
    <citation type="submission" date="2021-06" db="EMBL/GenBank/DDBJ databases">
        <title>Genome sequence of Babesia caballi.</title>
        <authorList>
            <person name="Yamagishi J."/>
            <person name="Kidaka T."/>
            <person name="Ochi A."/>
        </authorList>
    </citation>
    <scope>NUCLEOTIDE SEQUENCE [LARGE SCALE GENOMIC DNA]</scope>
    <source>
        <strain evidence="1">USDA-D6B2</strain>
    </source>
</reference>
<comment type="caution">
    <text evidence="1">The sequence shown here is derived from an EMBL/GenBank/DDBJ whole genome shotgun (WGS) entry which is preliminary data.</text>
</comment>
<evidence type="ECO:0000313" key="1">
    <source>
        <dbReference type="EMBL" id="GIX64265.1"/>
    </source>
</evidence>
<dbReference type="AlphaFoldDB" id="A0AAV4LWY8"/>
<dbReference type="EMBL" id="BPLF01000003">
    <property type="protein sequence ID" value="GIX64265.1"/>
    <property type="molecule type" value="Genomic_DNA"/>
</dbReference>
<organism evidence="1 2">
    <name type="scientific">Babesia caballi</name>
    <dbReference type="NCBI Taxonomy" id="5871"/>
    <lineage>
        <taxon>Eukaryota</taxon>
        <taxon>Sar</taxon>
        <taxon>Alveolata</taxon>
        <taxon>Apicomplexa</taxon>
        <taxon>Aconoidasida</taxon>
        <taxon>Piroplasmida</taxon>
        <taxon>Babesiidae</taxon>
        <taxon>Babesia</taxon>
    </lineage>
</organism>
<proteinExistence type="predicted"/>
<dbReference type="GeneID" id="94195746"/>
<keyword evidence="2" id="KW-1185">Reference proteome</keyword>
<gene>
    <name evidence="1" type="ORF">BcabD6B2_37000</name>
</gene>
<dbReference type="RefSeq" id="XP_067716334.1">
    <property type="nucleotide sequence ID" value="XM_067860233.1"/>
</dbReference>
<protein>
    <submittedName>
        <fullName evidence="1">Variant erythrocyte surface antigen-1 family protein</fullName>
    </submittedName>
</protein>
<dbReference type="Proteomes" id="UP001497744">
    <property type="component" value="Unassembled WGS sequence"/>
</dbReference>
<sequence length="333" mass="36983">MSEKTSLTDPPENLKEVIDWIVRISFLGYSDKLKNAVEHLEGFKDATRPLGTFSVEGLFNKVARTLNMFVGYGGNNQLDGQGIGQDSTVGKYTSSYKTATTWNNDWNASDSNSKTCAHILLCSMPLLYFGLTYIYWRCTKGGWQAEMVSGGHTSNLYWFLYAMGYDTNKLKNGKKASEVMTKVQSELNELQNASASSSYPEFLHNLQENGKPNLPQNAYNYSLYALYAASHAYLTTKLTSPKNKALPQTQSEIAATLKGYREAVKSWKVLTRSSCRKLTSPCLTKSKKRSTPILPPPHQPARLPAAFSAQQLLAGLPRPLRRTLAASPPLLKT</sequence>
<accession>A0AAV4LWY8</accession>
<name>A0AAV4LWY8_BABCB</name>